<accession>A0A370G7Q6</accession>
<dbReference type="PANTHER" id="PTHR30346:SF26">
    <property type="entry name" value="HYDROGEN PEROXIDE-INDUCIBLE GENES ACTIVATOR"/>
    <property type="match status" value="1"/>
</dbReference>
<feature type="domain" description="HTH lysR-type" evidence="6">
    <location>
        <begin position="1"/>
        <end position="58"/>
    </location>
</feature>
<dbReference type="PRINTS" id="PR00039">
    <property type="entry name" value="HTHLYSR"/>
</dbReference>
<dbReference type="Pfam" id="PF03466">
    <property type="entry name" value="LysR_substrate"/>
    <property type="match status" value="1"/>
</dbReference>
<dbReference type="Gene3D" id="3.40.190.10">
    <property type="entry name" value="Periplasmic binding protein-like II"/>
    <property type="match status" value="2"/>
</dbReference>
<keyword evidence="8" id="KW-1185">Reference proteome</keyword>
<dbReference type="InterPro" id="IPR000847">
    <property type="entry name" value="LysR_HTH_N"/>
</dbReference>
<dbReference type="Proteomes" id="UP000254720">
    <property type="component" value="Unassembled WGS sequence"/>
</dbReference>
<name>A0A370G7Q6_9COXI</name>
<gene>
    <name evidence="7" type="ORF">C8D86_1263</name>
</gene>
<dbReference type="Gene3D" id="1.10.10.10">
    <property type="entry name" value="Winged helix-like DNA-binding domain superfamily/Winged helix DNA-binding domain"/>
    <property type="match status" value="1"/>
</dbReference>
<evidence type="ECO:0000256" key="4">
    <source>
        <dbReference type="ARBA" id="ARBA00023159"/>
    </source>
</evidence>
<dbReference type="InterPro" id="IPR005119">
    <property type="entry name" value="LysR_subst-bd"/>
</dbReference>
<organism evidence="7 8">
    <name type="scientific">Aquicella lusitana</name>
    <dbReference type="NCBI Taxonomy" id="254246"/>
    <lineage>
        <taxon>Bacteria</taxon>
        <taxon>Pseudomonadati</taxon>
        <taxon>Pseudomonadota</taxon>
        <taxon>Gammaproteobacteria</taxon>
        <taxon>Legionellales</taxon>
        <taxon>Coxiellaceae</taxon>
        <taxon>Aquicella</taxon>
    </lineage>
</organism>
<dbReference type="InterPro" id="IPR036390">
    <property type="entry name" value="WH_DNA-bd_sf"/>
</dbReference>
<evidence type="ECO:0000256" key="3">
    <source>
        <dbReference type="ARBA" id="ARBA00023125"/>
    </source>
</evidence>
<evidence type="ECO:0000256" key="2">
    <source>
        <dbReference type="ARBA" id="ARBA00023015"/>
    </source>
</evidence>
<dbReference type="GO" id="GO:0003700">
    <property type="term" value="F:DNA-binding transcription factor activity"/>
    <property type="evidence" value="ECO:0007669"/>
    <property type="project" value="InterPro"/>
</dbReference>
<evidence type="ECO:0000256" key="5">
    <source>
        <dbReference type="ARBA" id="ARBA00023163"/>
    </source>
</evidence>
<keyword evidence="4" id="KW-0010">Activator</keyword>
<evidence type="ECO:0000313" key="8">
    <source>
        <dbReference type="Proteomes" id="UP000254720"/>
    </source>
</evidence>
<proteinExistence type="inferred from homology"/>
<dbReference type="RefSeq" id="WP_114835191.1">
    <property type="nucleotide sequence ID" value="NZ_LR699114.1"/>
</dbReference>
<dbReference type="GO" id="GO:0003677">
    <property type="term" value="F:DNA binding"/>
    <property type="evidence" value="ECO:0007669"/>
    <property type="project" value="UniProtKB-KW"/>
</dbReference>
<keyword evidence="5" id="KW-0804">Transcription</keyword>
<evidence type="ECO:0000259" key="6">
    <source>
        <dbReference type="PROSITE" id="PS50931"/>
    </source>
</evidence>
<dbReference type="SUPFAM" id="SSF53850">
    <property type="entry name" value="Periplasmic binding protein-like II"/>
    <property type="match status" value="1"/>
</dbReference>
<evidence type="ECO:0000256" key="1">
    <source>
        <dbReference type="ARBA" id="ARBA00009437"/>
    </source>
</evidence>
<dbReference type="GO" id="GO:0032993">
    <property type="term" value="C:protein-DNA complex"/>
    <property type="evidence" value="ECO:0007669"/>
    <property type="project" value="TreeGrafter"/>
</dbReference>
<comment type="caution">
    <text evidence="7">The sequence shown here is derived from an EMBL/GenBank/DDBJ whole genome shotgun (WGS) entry which is preliminary data.</text>
</comment>
<dbReference type="EMBL" id="QQAX01000026">
    <property type="protein sequence ID" value="RDI39831.1"/>
    <property type="molecule type" value="Genomic_DNA"/>
</dbReference>
<dbReference type="SUPFAM" id="SSF46785">
    <property type="entry name" value="Winged helix' DNA-binding domain"/>
    <property type="match status" value="1"/>
</dbReference>
<evidence type="ECO:0000313" key="7">
    <source>
        <dbReference type="EMBL" id="RDI39831.1"/>
    </source>
</evidence>
<sequence length="304" mass="33633">MTLTELRYAIMLAQEKHFGKAAKACHVSQPTLSVAINKLESELGVALFERDRNDVRVTEIGKQIIAQAQRVLDEASQIRDLAQGGKSQLNTPLKVGAIYTLGPYLFPSLIPQLKKIAPDMPLLIQEDFTANLRVKLQRGELDAIFVSLPFSEPGVVTQGLYDEPFVVLMRKDHPLSKKDSIKTSELKAEEILLLGEGHCFRNQVIEACPNCYIEGAIQKTVEGTSLETLRHMVASGMGMTVLPSTATQIQYYKSILCTRPFAGKIPQRRIALAWRVSFTRPKAIGALIHALHASTMQGICLLPE</sequence>
<keyword evidence="3" id="KW-0238">DNA-binding</keyword>
<dbReference type="PROSITE" id="PS50931">
    <property type="entry name" value="HTH_LYSR"/>
    <property type="match status" value="1"/>
</dbReference>
<dbReference type="FunFam" id="1.10.10.10:FF:000001">
    <property type="entry name" value="LysR family transcriptional regulator"/>
    <property type="match status" value="1"/>
</dbReference>
<dbReference type="OrthoDB" id="5297026at2"/>
<comment type="similarity">
    <text evidence="1">Belongs to the LysR transcriptional regulatory family.</text>
</comment>
<protein>
    <submittedName>
        <fullName evidence="7">LysR family transcriptional regulator</fullName>
    </submittedName>
</protein>
<dbReference type="PANTHER" id="PTHR30346">
    <property type="entry name" value="TRANSCRIPTIONAL DUAL REGULATOR HCAR-RELATED"/>
    <property type="match status" value="1"/>
</dbReference>
<dbReference type="Pfam" id="PF00126">
    <property type="entry name" value="HTH_1"/>
    <property type="match status" value="1"/>
</dbReference>
<keyword evidence="2" id="KW-0805">Transcription regulation</keyword>
<dbReference type="InterPro" id="IPR036388">
    <property type="entry name" value="WH-like_DNA-bd_sf"/>
</dbReference>
<reference evidence="7 8" key="1">
    <citation type="submission" date="2018-07" db="EMBL/GenBank/DDBJ databases">
        <title>Genomic Encyclopedia of Type Strains, Phase IV (KMG-IV): sequencing the most valuable type-strain genomes for metagenomic binning, comparative biology and taxonomic classification.</title>
        <authorList>
            <person name="Goeker M."/>
        </authorList>
    </citation>
    <scope>NUCLEOTIDE SEQUENCE [LARGE SCALE GENOMIC DNA]</scope>
    <source>
        <strain evidence="7 8">DSM 16500</strain>
    </source>
</reference>
<dbReference type="AlphaFoldDB" id="A0A370G7Q6"/>
<dbReference type="CDD" id="cd08411">
    <property type="entry name" value="PBP2_OxyR"/>
    <property type="match status" value="1"/>
</dbReference>